<dbReference type="RefSeq" id="WP_248940410.1">
    <property type="nucleotide sequence ID" value="NZ_JAKIKS010000040.1"/>
</dbReference>
<sequence length="197" mass="22401">MARPRRSESTREALIQAGITQLSAYGYHGSGIKQILDEVNVPKGSFYNFFGSKDAFVAELIDVYSQNLINQIVQFIKQDETELNTLDKLKAITLFSINTFEKSKFSNSCLIATISTDIDDKQPLSLAMLNQSIERCQKLFTLLFKQAQDEGLIRLDIMAEQLAKIYWSTWQGSLIRMRISKNKTDAQNCMMQLLALL</sequence>
<keyword evidence="7" id="KW-1185">Reference proteome</keyword>
<dbReference type="Pfam" id="PF16925">
    <property type="entry name" value="TetR_C_13"/>
    <property type="match status" value="1"/>
</dbReference>
<name>A0ABT0LC24_9GAMM</name>
<reference evidence="6 7" key="1">
    <citation type="submission" date="2022-01" db="EMBL/GenBank/DDBJ databases">
        <title>Whole genome-based taxonomy of the Shewanellaceae.</title>
        <authorList>
            <person name="Martin-Rodriguez A.J."/>
        </authorList>
    </citation>
    <scope>NUCLEOTIDE SEQUENCE [LARGE SCALE GENOMIC DNA]</scope>
    <source>
        <strain evidence="6 7">DSM 17177</strain>
    </source>
</reference>
<gene>
    <name evidence="6" type="ORF">L2764_11715</name>
</gene>
<protein>
    <submittedName>
        <fullName evidence="6">TetR/AcrR family transcriptional regulator</fullName>
    </submittedName>
</protein>
<evidence type="ECO:0000259" key="5">
    <source>
        <dbReference type="PROSITE" id="PS50977"/>
    </source>
</evidence>
<dbReference type="Proteomes" id="UP001203423">
    <property type="component" value="Unassembled WGS sequence"/>
</dbReference>
<dbReference type="Gene3D" id="1.10.357.10">
    <property type="entry name" value="Tetracycline Repressor, domain 2"/>
    <property type="match status" value="1"/>
</dbReference>
<feature type="domain" description="HTH tetR-type" evidence="5">
    <location>
        <begin position="8"/>
        <end position="68"/>
    </location>
</feature>
<comment type="caution">
    <text evidence="6">The sequence shown here is derived from an EMBL/GenBank/DDBJ whole genome shotgun (WGS) entry which is preliminary data.</text>
</comment>
<evidence type="ECO:0000256" key="4">
    <source>
        <dbReference type="PROSITE-ProRule" id="PRU00335"/>
    </source>
</evidence>
<dbReference type="SUPFAM" id="SSF46689">
    <property type="entry name" value="Homeodomain-like"/>
    <property type="match status" value="1"/>
</dbReference>
<dbReference type="SUPFAM" id="SSF48498">
    <property type="entry name" value="Tetracyclin repressor-like, C-terminal domain"/>
    <property type="match status" value="1"/>
</dbReference>
<keyword evidence="1" id="KW-0805">Transcription regulation</keyword>
<dbReference type="InterPro" id="IPR009057">
    <property type="entry name" value="Homeodomain-like_sf"/>
</dbReference>
<dbReference type="Pfam" id="PF00440">
    <property type="entry name" value="TetR_N"/>
    <property type="match status" value="1"/>
</dbReference>
<evidence type="ECO:0000256" key="1">
    <source>
        <dbReference type="ARBA" id="ARBA00023015"/>
    </source>
</evidence>
<proteinExistence type="predicted"/>
<accession>A0ABT0LC24</accession>
<organism evidence="6 7">
    <name type="scientific">Shewanella surugensis</name>
    <dbReference type="NCBI Taxonomy" id="212020"/>
    <lineage>
        <taxon>Bacteria</taxon>
        <taxon>Pseudomonadati</taxon>
        <taxon>Pseudomonadota</taxon>
        <taxon>Gammaproteobacteria</taxon>
        <taxon>Alteromonadales</taxon>
        <taxon>Shewanellaceae</taxon>
        <taxon>Shewanella</taxon>
    </lineage>
</organism>
<dbReference type="EMBL" id="JAKIKS010000040">
    <property type="protein sequence ID" value="MCL1125124.1"/>
    <property type="molecule type" value="Genomic_DNA"/>
</dbReference>
<evidence type="ECO:0000313" key="7">
    <source>
        <dbReference type="Proteomes" id="UP001203423"/>
    </source>
</evidence>
<dbReference type="InterPro" id="IPR011075">
    <property type="entry name" value="TetR_C"/>
</dbReference>
<feature type="DNA-binding region" description="H-T-H motif" evidence="4">
    <location>
        <begin position="31"/>
        <end position="50"/>
    </location>
</feature>
<evidence type="ECO:0000256" key="3">
    <source>
        <dbReference type="ARBA" id="ARBA00023163"/>
    </source>
</evidence>
<dbReference type="PANTHER" id="PTHR47506">
    <property type="entry name" value="TRANSCRIPTIONAL REGULATORY PROTEIN"/>
    <property type="match status" value="1"/>
</dbReference>
<evidence type="ECO:0000313" key="6">
    <source>
        <dbReference type="EMBL" id="MCL1125124.1"/>
    </source>
</evidence>
<dbReference type="InterPro" id="IPR036271">
    <property type="entry name" value="Tet_transcr_reg_TetR-rel_C_sf"/>
</dbReference>
<dbReference type="PROSITE" id="PS50977">
    <property type="entry name" value="HTH_TETR_2"/>
    <property type="match status" value="1"/>
</dbReference>
<dbReference type="PANTHER" id="PTHR47506:SF6">
    <property type="entry name" value="HTH-TYPE TRANSCRIPTIONAL REPRESSOR NEMR"/>
    <property type="match status" value="1"/>
</dbReference>
<keyword evidence="2 4" id="KW-0238">DNA-binding</keyword>
<dbReference type="InterPro" id="IPR001647">
    <property type="entry name" value="HTH_TetR"/>
</dbReference>
<evidence type="ECO:0000256" key="2">
    <source>
        <dbReference type="ARBA" id="ARBA00023125"/>
    </source>
</evidence>
<keyword evidence="3" id="KW-0804">Transcription</keyword>